<dbReference type="OrthoDB" id="2193888at2759"/>
<accession>A0A1W0E3M3</accession>
<dbReference type="AlphaFoldDB" id="A0A1W0E3M3"/>
<dbReference type="InterPro" id="IPR038717">
    <property type="entry name" value="Tc1-like_DDE_dom"/>
</dbReference>
<dbReference type="VEuPathDB" id="MicrosporidiaDB:EHP00_1503"/>
<reference evidence="2 3" key="1">
    <citation type="journal article" date="2017" name="Environ. Microbiol.">
        <title>Decay of the glycolytic pathway and adaptation to intranuclear parasitism within Enterocytozoonidae microsporidia.</title>
        <authorList>
            <person name="Wiredu Boakye D."/>
            <person name="Jaroenlak P."/>
            <person name="Prachumwat A."/>
            <person name="Williams T.A."/>
            <person name="Bateman K.S."/>
            <person name="Itsathitphaisarn O."/>
            <person name="Sritunyalucksana K."/>
            <person name="Paszkiewicz K.H."/>
            <person name="Moore K.A."/>
            <person name="Stentiford G.D."/>
            <person name="Williams B.A."/>
        </authorList>
    </citation>
    <scope>NUCLEOTIDE SEQUENCE [LARGE SCALE GENOMIC DNA]</scope>
    <source>
        <strain evidence="2 3">TH1</strain>
    </source>
</reference>
<dbReference type="Gene3D" id="3.30.420.10">
    <property type="entry name" value="Ribonuclease H-like superfamily/Ribonuclease H"/>
    <property type="match status" value="1"/>
</dbReference>
<sequence>MMNKIIVPYILNTDENLIYQQDNASVHVKGEMVGFFEEKGITVLEWPSCSPDLNPIENLWGWLVRRVYESGIPFRSKKDLKKAILQAWETIPDNLIKKLVGSMKKRCKEVLEKRGDKINY</sequence>
<comment type="caution">
    <text evidence="2">The sequence shown here is derived from an EMBL/GenBank/DDBJ whole genome shotgun (WGS) entry which is preliminary data.</text>
</comment>
<dbReference type="STRING" id="646526.A0A1W0E3M3"/>
<proteinExistence type="predicted"/>
<dbReference type="InterPro" id="IPR036397">
    <property type="entry name" value="RNaseH_sf"/>
</dbReference>
<evidence type="ECO:0000313" key="2">
    <source>
        <dbReference type="EMBL" id="OQS53847.1"/>
    </source>
</evidence>
<keyword evidence="3" id="KW-1185">Reference proteome</keyword>
<organism evidence="2 3">
    <name type="scientific">Ecytonucleospora hepatopenaei</name>
    <dbReference type="NCBI Taxonomy" id="646526"/>
    <lineage>
        <taxon>Eukaryota</taxon>
        <taxon>Fungi</taxon>
        <taxon>Fungi incertae sedis</taxon>
        <taxon>Microsporidia</taxon>
        <taxon>Enterocytozoonidae</taxon>
        <taxon>Ecytonucleospora</taxon>
    </lineage>
</organism>
<protein>
    <submittedName>
        <fullName evidence="2">Tc3a</fullName>
    </submittedName>
</protein>
<gene>
    <name evidence="2" type="primary">tc3a</name>
    <name evidence="2" type="ORF">EHP00_1503</name>
</gene>
<evidence type="ECO:0000313" key="3">
    <source>
        <dbReference type="Proteomes" id="UP000192758"/>
    </source>
</evidence>
<dbReference type="EMBL" id="MNPJ01000025">
    <property type="protein sequence ID" value="OQS53847.1"/>
    <property type="molecule type" value="Genomic_DNA"/>
</dbReference>
<dbReference type="GO" id="GO:0003676">
    <property type="term" value="F:nucleic acid binding"/>
    <property type="evidence" value="ECO:0007669"/>
    <property type="project" value="InterPro"/>
</dbReference>
<feature type="domain" description="Tc1-like transposase DDE" evidence="1">
    <location>
        <begin position="21"/>
        <end position="81"/>
    </location>
</feature>
<dbReference type="Proteomes" id="UP000192758">
    <property type="component" value="Unassembled WGS sequence"/>
</dbReference>
<name>A0A1W0E3M3_9MICR</name>
<dbReference type="Pfam" id="PF13358">
    <property type="entry name" value="DDE_3"/>
    <property type="match status" value="1"/>
</dbReference>
<evidence type="ECO:0000259" key="1">
    <source>
        <dbReference type="Pfam" id="PF13358"/>
    </source>
</evidence>